<keyword evidence="3" id="KW-1185">Reference proteome</keyword>
<organism evidence="2 3">
    <name type="scientific">Helianthus annuus</name>
    <name type="common">Common sunflower</name>
    <dbReference type="NCBI Taxonomy" id="4232"/>
    <lineage>
        <taxon>Eukaryota</taxon>
        <taxon>Viridiplantae</taxon>
        <taxon>Streptophyta</taxon>
        <taxon>Embryophyta</taxon>
        <taxon>Tracheophyta</taxon>
        <taxon>Spermatophyta</taxon>
        <taxon>Magnoliopsida</taxon>
        <taxon>eudicotyledons</taxon>
        <taxon>Gunneridae</taxon>
        <taxon>Pentapetalae</taxon>
        <taxon>asterids</taxon>
        <taxon>campanulids</taxon>
        <taxon>Asterales</taxon>
        <taxon>Asteraceae</taxon>
        <taxon>Asteroideae</taxon>
        <taxon>Heliantheae alliance</taxon>
        <taxon>Heliantheae</taxon>
        <taxon>Helianthus</taxon>
    </lineage>
</organism>
<evidence type="ECO:0000256" key="1">
    <source>
        <dbReference type="SAM" id="Phobius"/>
    </source>
</evidence>
<reference evidence="2" key="2">
    <citation type="submission" date="2020-06" db="EMBL/GenBank/DDBJ databases">
        <title>Helianthus annuus Genome sequencing and assembly Release 2.</title>
        <authorList>
            <person name="Gouzy J."/>
            <person name="Langlade N."/>
            <person name="Munos S."/>
        </authorList>
    </citation>
    <scope>NUCLEOTIDE SEQUENCE</scope>
    <source>
        <tissue evidence="2">Leaves</tissue>
    </source>
</reference>
<gene>
    <name evidence="2" type="ORF">HanXRQr2_Chr13g0573431</name>
</gene>
<dbReference type="EMBL" id="MNCJ02000328">
    <property type="protein sequence ID" value="KAF5772149.1"/>
    <property type="molecule type" value="Genomic_DNA"/>
</dbReference>
<feature type="transmembrane region" description="Helical" evidence="1">
    <location>
        <begin position="57"/>
        <end position="76"/>
    </location>
</feature>
<comment type="caution">
    <text evidence="2">The sequence shown here is derived from an EMBL/GenBank/DDBJ whole genome shotgun (WGS) entry which is preliminary data.</text>
</comment>
<dbReference type="Proteomes" id="UP000215914">
    <property type="component" value="Unassembled WGS sequence"/>
</dbReference>
<protein>
    <submittedName>
        <fullName evidence="2">Uncharacterized protein</fullName>
    </submittedName>
</protein>
<dbReference type="AlphaFoldDB" id="A0A9K3HBA4"/>
<accession>A0A9K3HBA4</accession>
<name>A0A9K3HBA4_HELAN</name>
<dbReference type="Gramene" id="mRNA:HanXRQr2_Chr13g0573431">
    <property type="protein sequence ID" value="CDS:HanXRQr2_Chr13g0573431.1"/>
    <property type="gene ID" value="HanXRQr2_Chr13g0573431"/>
</dbReference>
<keyword evidence="1" id="KW-0812">Transmembrane</keyword>
<reference evidence="2" key="1">
    <citation type="journal article" date="2017" name="Nature">
        <title>The sunflower genome provides insights into oil metabolism, flowering and Asterid evolution.</title>
        <authorList>
            <person name="Badouin H."/>
            <person name="Gouzy J."/>
            <person name="Grassa C.J."/>
            <person name="Murat F."/>
            <person name="Staton S.E."/>
            <person name="Cottret L."/>
            <person name="Lelandais-Briere C."/>
            <person name="Owens G.L."/>
            <person name="Carrere S."/>
            <person name="Mayjonade B."/>
            <person name="Legrand L."/>
            <person name="Gill N."/>
            <person name="Kane N.C."/>
            <person name="Bowers J.E."/>
            <person name="Hubner S."/>
            <person name="Bellec A."/>
            <person name="Berard A."/>
            <person name="Berges H."/>
            <person name="Blanchet N."/>
            <person name="Boniface M.C."/>
            <person name="Brunel D."/>
            <person name="Catrice O."/>
            <person name="Chaidir N."/>
            <person name="Claudel C."/>
            <person name="Donnadieu C."/>
            <person name="Faraut T."/>
            <person name="Fievet G."/>
            <person name="Helmstetter N."/>
            <person name="King M."/>
            <person name="Knapp S.J."/>
            <person name="Lai Z."/>
            <person name="Le Paslier M.C."/>
            <person name="Lippi Y."/>
            <person name="Lorenzon L."/>
            <person name="Mandel J.R."/>
            <person name="Marage G."/>
            <person name="Marchand G."/>
            <person name="Marquand E."/>
            <person name="Bret-Mestries E."/>
            <person name="Morien E."/>
            <person name="Nambeesan S."/>
            <person name="Nguyen T."/>
            <person name="Pegot-Espagnet P."/>
            <person name="Pouilly N."/>
            <person name="Raftis F."/>
            <person name="Sallet E."/>
            <person name="Schiex T."/>
            <person name="Thomas J."/>
            <person name="Vandecasteele C."/>
            <person name="Vares D."/>
            <person name="Vear F."/>
            <person name="Vautrin S."/>
            <person name="Crespi M."/>
            <person name="Mangin B."/>
            <person name="Burke J.M."/>
            <person name="Salse J."/>
            <person name="Munos S."/>
            <person name="Vincourt P."/>
            <person name="Rieseberg L.H."/>
            <person name="Langlade N.B."/>
        </authorList>
    </citation>
    <scope>NUCLEOTIDE SEQUENCE</scope>
    <source>
        <tissue evidence="2">Leaves</tissue>
    </source>
</reference>
<keyword evidence="1" id="KW-0472">Membrane</keyword>
<evidence type="ECO:0000313" key="2">
    <source>
        <dbReference type="EMBL" id="KAF5772149.1"/>
    </source>
</evidence>
<sequence>MTRNLWLRLEISVATRDHRCTHTVGPSLSWAQSIEPNDLNCGLFAVGPIYVYYLGRLRIWTVLLLGCLCYWAGYCWT</sequence>
<evidence type="ECO:0000313" key="3">
    <source>
        <dbReference type="Proteomes" id="UP000215914"/>
    </source>
</evidence>
<proteinExistence type="predicted"/>
<keyword evidence="1" id="KW-1133">Transmembrane helix</keyword>